<evidence type="ECO:0000256" key="3">
    <source>
        <dbReference type="ARBA" id="ARBA00022692"/>
    </source>
</evidence>
<feature type="domain" description="Palmitoyltransferase DHHC" evidence="13">
    <location>
        <begin position="268"/>
        <end position="389"/>
    </location>
</feature>
<keyword evidence="6" id="KW-0564">Palmitate</keyword>
<dbReference type="EMBL" id="JAGFBS010000019">
    <property type="protein sequence ID" value="KAG6374120.1"/>
    <property type="molecule type" value="Genomic_DNA"/>
</dbReference>
<evidence type="ECO:0000256" key="9">
    <source>
        <dbReference type="ARBA" id="ARBA00038298"/>
    </source>
</evidence>
<evidence type="ECO:0000256" key="4">
    <source>
        <dbReference type="ARBA" id="ARBA00022989"/>
    </source>
</evidence>
<evidence type="ECO:0000256" key="2">
    <source>
        <dbReference type="ARBA" id="ARBA00022679"/>
    </source>
</evidence>
<evidence type="ECO:0000259" key="13">
    <source>
        <dbReference type="Pfam" id="PF01529"/>
    </source>
</evidence>
<dbReference type="PROSITE" id="PS50216">
    <property type="entry name" value="DHHC"/>
    <property type="match status" value="1"/>
</dbReference>
<sequence length="490" mass="55507">MPHDINSYSDLGTRPSPAHRDMSQAQPKCCGVVDEVRARRTTRANKPQPWIARKFAVGLTVLIVGYSSYVYAARFCKDMIVKNSTALGNQATGVAFLVVFAFLLFLMSWCYVVVVITSPGYARQHTQTTSRPGYDHIDTSPTLNSTDVRGISYELMSPTPNIFHPPTHEPARKHHPQSSLGSGKSKTLTSQSSAAPSSVAKLEQNSHSQSSTRGPEETRATDGFGPESLHIPYRATLPTHANPYQLGPPIPPPVFTRRPTTTPVLLPEYRYCNRCQIVKPSRTHHCRSCGTCVLKYDHHCPWIGQCVGAYNQKFFVNFLQWATLFCFWTFATLLGLNVKPRTSPGPELDPQQIVVIALAGFFGLFCVLILASQLHLILLNQTTVESLNHRSMRDREQALLSQMHKWYHFCAKRRTRRQWDEEWGRIGIEGNLWWLGSGKANWEAVMGKNVWRWILPVGRHLDDGLNYPTNPRFDGAGRWRRRKEWPSDLR</sequence>
<keyword evidence="7" id="KW-0449">Lipoprotein</keyword>
<proteinExistence type="inferred from homology"/>
<comment type="similarity">
    <text evidence="9">Belongs to the DHHC palmitoyltransferase family. PFA5 subfamily.</text>
</comment>
<dbReference type="GO" id="GO:0019706">
    <property type="term" value="F:protein-cysteine S-palmitoyltransferase activity"/>
    <property type="evidence" value="ECO:0007669"/>
    <property type="project" value="UniProtKB-EC"/>
</dbReference>
<gene>
    <name evidence="14" type="ORF">JVT61DRAFT_4764</name>
</gene>
<dbReference type="Pfam" id="PF01529">
    <property type="entry name" value="DHHC"/>
    <property type="match status" value="1"/>
</dbReference>
<dbReference type="InterPro" id="IPR039859">
    <property type="entry name" value="PFA4/ZDH16/20/ERF2-like"/>
</dbReference>
<dbReference type="GO" id="GO:0006612">
    <property type="term" value="P:protein targeting to membrane"/>
    <property type="evidence" value="ECO:0007669"/>
    <property type="project" value="TreeGrafter"/>
</dbReference>
<dbReference type="InterPro" id="IPR001594">
    <property type="entry name" value="Palmitoyltrfase_DHHC"/>
</dbReference>
<feature type="transmembrane region" description="Helical" evidence="11">
    <location>
        <begin position="350"/>
        <end position="371"/>
    </location>
</feature>
<keyword evidence="15" id="KW-1185">Reference proteome</keyword>
<comment type="domain">
    <text evidence="11">The DHHC domain is required for palmitoyltransferase activity.</text>
</comment>
<dbReference type="OrthoDB" id="1436450at2759"/>
<feature type="region of interest" description="Disordered" evidence="12">
    <location>
        <begin position="159"/>
        <end position="229"/>
    </location>
</feature>
<feature type="transmembrane region" description="Helical" evidence="11">
    <location>
        <begin position="93"/>
        <end position="116"/>
    </location>
</feature>
<feature type="transmembrane region" description="Helical" evidence="11">
    <location>
        <begin position="55"/>
        <end position="73"/>
    </location>
</feature>
<dbReference type="PANTHER" id="PTHR22883:SF23">
    <property type="entry name" value="PALMITOYLTRANSFERASE ZDHHC6"/>
    <property type="match status" value="1"/>
</dbReference>
<evidence type="ECO:0000313" key="14">
    <source>
        <dbReference type="EMBL" id="KAG6374120.1"/>
    </source>
</evidence>
<comment type="subcellular location">
    <subcellularLocation>
        <location evidence="1">Membrane</location>
        <topology evidence="1">Multi-pass membrane protein</topology>
    </subcellularLocation>
</comment>
<evidence type="ECO:0000256" key="5">
    <source>
        <dbReference type="ARBA" id="ARBA00023136"/>
    </source>
</evidence>
<evidence type="ECO:0000256" key="11">
    <source>
        <dbReference type="RuleBase" id="RU079119"/>
    </source>
</evidence>
<evidence type="ECO:0000256" key="12">
    <source>
        <dbReference type="SAM" id="MobiDB-lite"/>
    </source>
</evidence>
<keyword evidence="8 11" id="KW-0012">Acyltransferase</keyword>
<organism evidence="14 15">
    <name type="scientific">Boletus reticuloceps</name>
    <dbReference type="NCBI Taxonomy" id="495285"/>
    <lineage>
        <taxon>Eukaryota</taxon>
        <taxon>Fungi</taxon>
        <taxon>Dikarya</taxon>
        <taxon>Basidiomycota</taxon>
        <taxon>Agaricomycotina</taxon>
        <taxon>Agaricomycetes</taxon>
        <taxon>Agaricomycetidae</taxon>
        <taxon>Boletales</taxon>
        <taxon>Boletineae</taxon>
        <taxon>Boletaceae</taxon>
        <taxon>Boletoideae</taxon>
        <taxon>Boletus</taxon>
    </lineage>
</organism>
<keyword evidence="3 11" id="KW-0812">Transmembrane</keyword>
<feature type="compositionally biased region" description="Polar residues" evidence="12">
    <location>
        <begin position="1"/>
        <end position="10"/>
    </location>
</feature>
<dbReference type="AlphaFoldDB" id="A0A8I3A915"/>
<name>A0A8I3A915_9AGAM</name>
<feature type="compositionally biased region" description="Polar residues" evidence="12">
    <location>
        <begin position="203"/>
        <end position="213"/>
    </location>
</feature>
<dbReference type="GO" id="GO:0016020">
    <property type="term" value="C:membrane"/>
    <property type="evidence" value="ECO:0007669"/>
    <property type="project" value="UniProtKB-SubCell"/>
</dbReference>
<feature type="transmembrane region" description="Helical" evidence="11">
    <location>
        <begin position="318"/>
        <end position="338"/>
    </location>
</feature>
<reference evidence="14" key="1">
    <citation type="submission" date="2021-03" db="EMBL/GenBank/DDBJ databases">
        <title>Evolutionary innovations through gain and loss of genes in the ectomycorrhizal Boletales.</title>
        <authorList>
            <person name="Wu G."/>
            <person name="Miyauchi S."/>
            <person name="Morin E."/>
            <person name="Yang Z.-L."/>
            <person name="Xu J."/>
            <person name="Martin F.M."/>
        </authorList>
    </citation>
    <scope>NUCLEOTIDE SEQUENCE</scope>
    <source>
        <strain evidence="14">BR01</strain>
    </source>
</reference>
<dbReference type="GO" id="GO:0005783">
    <property type="term" value="C:endoplasmic reticulum"/>
    <property type="evidence" value="ECO:0007669"/>
    <property type="project" value="TreeGrafter"/>
</dbReference>
<keyword evidence="4 11" id="KW-1133">Transmembrane helix</keyword>
<comment type="caution">
    <text evidence="14">The sequence shown here is derived from an EMBL/GenBank/DDBJ whole genome shotgun (WGS) entry which is preliminary data.</text>
</comment>
<accession>A0A8I3A915</accession>
<evidence type="ECO:0000313" key="15">
    <source>
        <dbReference type="Proteomes" id="UP000683000"/>
    </source>
</evidence>
<protein>
    <recommendedName>
        <fullName evidence="11">Palmitoyltransferase</fullName>
        <ecNumber evidence="11">2.3.1.225</ecNumber>
    </recommendedName>
</protein>
<dbReference type="PANTHER" id="PTHR22883">
    <property type="entry name" value="ZINC FINGER DHHC DOMAIN CONTAINING PROTEIN"/>
    <property type="match status" value="1"/>
</dbReference>
<evidence type="ECO:0000256" key="8">
    <source>
        <dbReference type="ARBA" id="ARBA00023315"/>
    </source>
</evidence>
<dbReference type="GO" id="GO:0005794">
    <property type="term" value="C:Golgi apparatus"/>
    <property type="evidence" value="ECO:0007669"/>
    <property type="project" value="TreeGrafter"/>
</dbReference>
<feature type="region of interest" description="Disordered" evidence="12">
    <location>
        <begin position="124"/>
        <end position="146"/>
    </location>
</feature>
<keyword evidence="5 11" id="KW-0472">Membrane</keyword>
<evidence type="ECO:0000256" key="1">
    <source>
        <dbReference type="ARBA" id="ARBA00004141"/>
    </source>
</evidence>
<feature type="region of interest" description="Disordered" evidence="12">
    <location>
        <begin position="1"/>
        <end position="25"/>
    </location>
</feature>
<dbReference type="Proteomes" id="UP000683000">
    <property type="component" value="Unassembled WGS sequence"/>
</dbReference>
<dbReference type="EC" id="2.3.1.225" evidence="11"/>
<evidence type="ECO:0000256" key="7">
    <source>
        <dbReference type="ARBA" id="ARBA00023288"/>
    </source>
</evidence>
<comment type="catalytic activity">
    <reaction evidence="10 11">
        <text>L-cysteinyl-[protein] + hexadecanoyl-CoA = S-hexadecanoyl-L-cysteinyl-[protein] + CoA</text>
        <dbReference type="Rhea" id="RHEA:36683"/>
        <dbReference type="Rhea" id="RHEA-COMP:10131"/>
        <dbReference type="Rhea" id="RHEA-COMP:11032"/>
        <dbReference type="ChEBI" id="CHEBI:29950"/>
        <dbReference type="ChEBI" id="CHEBI:57287"/>
        <dbReference type="ChEBI" id="CHEBI:57379"/>
        <dbReference type="ChEBI" id="CHEBI:74151"/>
        <dbReference type="EC" id="2.3.1.225"/>
    </reaction>
</comment>
<evidence type="ECO:0000256" key="6">
    <source>
        <dbReference type="ARBA" id="ARBA00023139"/>
    </source>
</evidence>
<keyword evidence="2 11" id="KW-0808">Transferase</keyword>
<feature type="compositionally biased region" description="Polar residues" evidence="12">
    <location>
        <begin position="177"/>
        <end position="196"/>
    </location>
</feature>
<evidence type="ECO:0000256" key="10">
    <source>
        <dbReference type="ARBA" id="ARBA00048048"/>
    </source>
</evidence>